<keyword evidence="1" id="KW-0863">Zinc-finger</keyword>
<dbReference type="PANTHER" id="PTHR22696:SF1">
    <property type="entry name" value="E3 UBIQUITIN-PROTEIN LIGASE RNF26"/>
    <property type="match status" value="1"/>
</dbReference>
<dbReference type="InterPro" id="IPR013083">
    <property type="entry name" value="Znf_RING/FYVE/PHD"/>
</dbReference>
<evidence type="ECO:0000313" key="4">
    <source>
        <dbReference type="Proteomes" id="UP000800235"/>
    </source>
</evidence>
<evidence type="ECO:0000313" key="3">
    <source>
        <dbReference type="EMBL" id="KAF2420292.1"/>
    </source>
</evidence>
<organism evidence="3 4">
    <name type="scientific">Tothia fuscella</name>
    <dbReference type="NCBI Taxonomy" id="1048955"/>
    <lineage>
        <taxon>Eukaryota</taxon>
        <taxon>Fungi</taxon>
        <taxon>Dikarya</taxon>
        <taxon>Ascomycota</taxon>
        <taxon>Pezizomycotina</taxon>
        <taxon>Dothideomycetes</taxon>
        <taxon>Pleosporomycetidae</taxon>
        <taxon>Venturiales</taxon>
        <taxon>Cylindrosympodiaceae</taxon>
        <taxon>Tothia</taxon>
    </lineage>
</organism>
<dbReference type="SMART" id="SM00184">
    <property type="entry name" value="RING"/>
    <property type="match status" value="1"/>
</dbReference>
<dbReference type="PANTHER" id="PTHR22696">
    <property type="entry name" value="E3 UBIQUITIN-PROTEIN LIGASE RNF26"/>
    <property type="match status" value="1"/>
</dbReference>
<feature type="non-terminal residue" evidence="3">
    <location>
        <position position="68"/>
    </location>
</feature>
<feature type="domain" description="RING-type" evidence="2">
    <location>
        <begin position="9"/>
        <end position="58"/>
    </location>
</feature>
<gene>
    <name evidence="3" type="ORF">EJ08DRAFT_551829</name>
</gene>
<dbReference type="SUPFAM" id="SSF57850">
    <property type="entry name" value="RING/U-box"/>
    <property type="match status" value="1"/>
</dbReference>
<accession>A0A9P4NG41</accession>
<dbReference type="GO" id="GO:0006511">
    <property type="term" value="P:ubiquitin-dependent protein catabolic process"/>
    <property type="evidence" value="ECO:0007669"/>
    <property type="project" value="TreeGrafter"/>
</dbReference>
<dbReference type="EMBL" id="MU007111">
    <property type="protein sequence ID" value="KAF2420292.1"/>
    <property type="molecule type" value="Genomic_DNA"/>
</dbReference>
<dbReference type="Pfam" id="PF13920">
    <property type="entry name" value="zf-C3HC4_3"/>
    <property type="match status" value="1"/>
</dbReference>
<feature type="non-terminal residue" evidence="3">
    <location>
        <position position="1"/>
    </location>
</feature>
<dbReference type="InterPro" id="IPR001841">
    <property type="entry name" value="Znf_RING"/>
</dbReference>
<dbReference type="GO" id="GO:0008270">
    <property type="term" value="F:zinc ion binding"/>
    <property type="evidence" value="ECO:0007669"/>
    <property type="project" value="UniProtKB-KW"/>
</dbReference>
<dbReference type="Proteomes" id="UP000800235">
    <property type="component" value="Unassembled WGS sequence"/>
</dbReference>
<dbReference type="GO" id="GO:0061630">
    <property type="term" value="F:ubiquitin protein ligase activity"/>
    <property type="evidence" value="ECO:0007669"/>
    <property type="project" value="TreeGrafter"/>
</dbReference>
<dbReference type="GO" id="GO:0016567">
    <property type="term" value="P:protein ubiquitination"/>
    <property type="evidence" value="ECO:0007669"/>
    <property type="project" value="TreeGrafter"/>
</dbReference>
<evidence type="ECO:0000259" key="2">
    <source>
        <dbReference type="PROSITE" id="PS50089"/>
    </source>
</evidence>
<dbReference type="Gene3D" id="3.30.40.10">
    <property type="entry name" value="Zinc/RING finger domain, C3HC4 (zinc finger)"/>
    <property type="match status" value="1"/>
</dbReference>
<dbReference type="PROSITE" id="PS50089">
    <property type="entry name" value="ZF_RING_2"/>
    <property type="match status" value="1"/>
</dbReference>
<reference evidence="3" key="1">
    <citation type="journal article" date="2020" name="Stud. Mycol.">
        <title>101 Dothideomycetes genomes: a test case for predicting lifestyles and emergence of pathogens.</title>
        <authorList>
            <person name="Haridas S."/>
            <person name="Albert R."/>
            <person name="Binder M."/>
            <person name="Bloem J."/>
            <person name="Labutti K."/>
            <person name="Salamov A."/>
            <person name="Andreopoulos B."/>
            <person name="Baker S."/>
            <person name="Barry K."/>
            <person name="Bills G."/>
            <person name="Bluhm B."/>
            <person name="Cannon C."/>
            <person name="Castanera R."/>
            <person name="Culley D."/>
            <person name="Daum C."/>
            <person name="Ezra D."/>
            <person name="Gonzalez J."/>
            <person name="Henrissat B."/>
            <person name="Kuo A."/>
            <person name="Liang C."/>
            <person name="Lipzen A."/>
            <person name="Lutzoni F."/>
            <person name="Magnuson J."/>
            <person name="Mondo S."/>
            <person name="Nolan M."/>
            <person name="Ohm R."/>
            <person name="Pangilinan J."/>
            <person name="Park H.-J."/>
            <person name="Ramirez L."/>
            <person name="Alfaro M."/>
            <person name="Sun H."/>
            <person name="Tritt A."/>
            <person name="Yoshinaga Y."/>
            <person name="Zwiers L.-H."/>
            <person name="Turgeon B."/>
            <person name="Goodwin S."/>
            <person name="Spatafora J."/>
            <person name="Crous P."/>
            <person name="Grigoriev I."/>
        </authorList>
    </citation>
    <scope>NUCLEOTIDE SEQUENCE</scope>
    <source>
        <strain evidence="3">CBS 130266</strain>
    </source>
</reference>
<keyword evidence="1" id="KW-0862">Zinc</keyword>
<proteinExistence type="predicted"/>
<comment type="caution">
    <text evidence="3">The sequence shown here is derived from an EMBL/GenBank/DDBJ whole genome shotgun (WGS) entry which is preliminary data.</text>
</comment>
<keyword evidence="4" id="KW-1185">Reference proteome</keyword>
<dbReference type="OrthoDB" id="1711136at2759"/>
<evidence type="ECO:0000256" key="1">
    <source>
        <dbReference type="PROSITE-ProRule" id="PRU00175"/>
    </source>
</evidence>
<keyword evidence="1" id="KW-0479">Metal-binding</keyword>
<name>A0A9P4NG41_9PEZI</name>
<sequence length="68" mass="7561">EAMTVSLKCQICYSQVADVACLPCGHLSMCRWCADQAVPTLAHHRKTPVKGGRCPVCRSVVEKRVRIY</sequence>
<dbReference type="AlphaFoldDB" id="A0A9P4NG41"/>
<protein>
    <recommendedName>
        <fullName evidence="2">RING-type domain-containing protein</fullName>
    </recommendedName>
</protein>